<reference evidence="1" key="1">
    <citation type="submission" date="2022-04" db="EMBL/GenBank/DDBJ databases">
        <title>Mucilaginibacter sp. RS28 isolated from freshwater.</title>
        <authorList>
            <person name="Ko S.-R."/>
        </authorList>
    </citation>
    <scope>NUCLEOTIDE SEQUENCE</scope>
    <source>
        <strain evidence="1">RS28</strain>
    </source>
</reference>
<organism evidence="1 2">
    <name type="scientific">Mucilaginibacter straminoryzae</name>
    <dbReference type="NCBI Taxonomy" id="2932774"/>
    <lineage>
        <taxon>Bacteria</taxon>
        <taxon>Pseudomonadati</taxon>
        <taxon>Bacteroidota</taxon>
        <taxon>Sphingobacteriia</taxon>
        <taxon>Sphingobacteriales</taxon>
        <taxon>Sphingobacteriaceae</taxon>
        <taxon>Mucilaginibacter</taxon>
    </lineage>
</organism>
<evidence type="ECO:0000313" key="1">
    <source>
        <dbReference type="EMBL" id="MCJ8212060.1"/>
    </source>
</evidence>
<protein>
    <submittedName>
        <fullName evidence="1">Uncharacterized protein</fullName>
    </submittedName>
</protein>
<dbReference type="EMBL" id="JALJEJ010000018">
    <property type="protein sequence ID" value="MCJ8212060.1"/>
    <property type="molecule type" value="Genomic_DNA"/>
</dbReference>
<gene>
    <name evidence="1" type="ORF">MUY27_20250</name>
</gene>
<keyword evidence="2" id="KW-1185">Reference proteome</keyword>
<sequence length="178" mass="20811">MGISKPSIHDYKFYLPKNFFCATVFFELHKSNEMDFGALDAFLEGSDLRNFYGGYILRPESHEKYSSGIVKFEYLHEDEKPRNRSLLFWAYSKCKKQGDFYLRSRLNQSETYFSEFAFDIVALLKGTYKPYALSSMYGFGTSDWEKGSAVSTTYINPDDVKKHKEEIARFFNDTSENK</sequence>
<proteinExistence type="predicted"/>
<comment type="caution">
    <text evidence="1">The sequence shown here is derived from an EMBL/GenBank/DDBJ whole genome shotgun (WGS) entry which is preliminary data.</text>
</comment>
<evidence type="ECO:0000313" key="2">
    <source>
        <dbReference type="Proteomes" id="UP001139450"/>
    </source>
</evidence>
<dbReference type="RefSeq" id="WP_245133281.1">
    <property type="nucleotide sequence ID" value="NZ_JALJEJ010000018.1"/>
</dbReference>
<dbReference type="AlphaFoldDB" id="A0A9X1X7T2"/>
<dbReference type="Proteomes" id="UP001139450">
    <property type="component" value="Unassembled WGS sequence"/>
</dbReference>
<name>A0A9X1X7T2_9SPHI</name>
<accession>A0A9X1X7T2</accession>